<protein>
    <submittedName>
        <fullName evidence="2">Uncharacterized protein</fullName>
    </submittedName>
</protein>
<sequence>MKIPANVANKQKVGETPSGTTQALQVISSTPFTPLSGSTTTAMPRSTDPTMDTHRIIVSPDAPLVELSSDLLGTIQQMIASVIREQLASLRSFASNWQSSFSYE</sequence>
<evidence type="ECO:0000313" key="2">
    <source>
        <dbReference type="EMBL" id="KAL0339597.1"/>
    </source>
</evidence>
<name>A0AAW2N9M4_SESRA</name>
<reference evidence="2" key="1">
    <citation type="submission" date="2020-06" db="EMBL/GenBank/DDBJ databases">
        <authorList>
            <person name="Li T."/>
            <person name="Hu X."/>
            <person name="Zhang T."/>
            <person name="Song X."/>
            <person name="Zhang H."/>
            <person name="Dai N."/>
            <person name="Sheng W."/>
            <person name="Hou X."/>
            <person name="Wei L."/>
        </authorList>
    </citation>
    <scope>NUCLEOTIDE SEQUENCE</scope>
    <source>
        <strain evidence="2">G02</strain>
        <tissue evidence="2">Leaf</tissue>
    </source>
</reference>
<feature type="region of interest" description="Disordered" evidence="1">
    <location>
        <begin position="1"/>
        <end position="21"/>
    </location>
</feature>
<evidence type="ECO:0000256" key="1">
    <source>
        <dbReference type="SAM" id="MobiDB-lite"/>
    </source>
</evidence>
<gene>
    <name evidence="2" type="ORF">Sradi_4476500</name>
</gene>
<dbReference type="AlphaFoldDB" id="A0AAW2N9M4"/>
<dbReference type="EMBL" id="JACGWJ010000020">
    <property type="protein sequence ID" value="KAL0339597.1"/>
    <property type="molecule type" value="Genomic_DNA"/>
</dbReference>
<reference evidence="2" key="2">
    <citation type="journal article" date="2024" name="Plant">
        <title>Genomic evolution and insights into agronomic trait innovations of Sesamum species.</title>
        <authorList>
            <person name="Miao H."/>
            <person name="Wang L."/>
            <person name="Qu L."/>
            <person name="Liu H."/>
            <person name="Sun Y."/>
            <person name="Le M."/>
            <person name="Wang Q."/>
            <person name="Wei S."/>
            <person name="Zheng Y."/>
            <person name="Lin W."/>
            <person name="Duan Y."/>
            <person name="Cao H."/>
            <person name="Xiong S."/>
            <person name="Wang X."/>
            <person name="Wei L."/>
            <person name="Li C."/>
            <person name="Ma Q."/>
            <person name="Ju M."/>
            <person name="Zhao R."/>
            <person name="Li G."/>
            <person name="Mu C."/>
            <person name="Tian Q."/>
            <person name="Mei H."/>
            <person name="Zhang T."/>
            <person name="Gao T."/>
            <person name="Zhang H."/>
        </authorList>
    </citation>
    <scope>NUCLEOTIDE SEQUENCE</scope>
    <source>
        <strain evidence="2">G02</strain>
    </source>
</reference>
<proteinExistence type="predicted"/>
<accession>A0AAW2N9M4</accession>
<organism evidence="2">
    <name type="scientific">Sesamum radiatum</name>
    <name type="common">Black benniseed</name>
    <dbReference type="NCBI Taxonomy" id="300843"/>
    <lineage>
        <taxon>Eukaryota</taxon>
        <taxon>Viridiplantae</taxon>
        <taxon>Streptophyta</taxon>
        <taxon>Embryophyta</taxon>
        <taxon>Tracheophyta</taxon>
        <taxon>Spermatophyta</taxon>
        <taxon>Magnoliopsida</taxon>
        <taxon>eudicotyledons</taxon>
        <taxon>Gunneridae</taxon>
        <taxon>Pentapetalae</taxon>
        <taxon>asterids</taxon>
        <taxon>lamiids</taxon>
        <taxon>Lamiales</taxon>
        <taxon>Pedaliaceae</taxon>
        <taxon>Sesamum</taxon>
    </lineage>
</organism>
<comment type="caution">
    <text evidence="2">The sequence shown here is derived from an EMBL/GenBank/DDBJ whole genome shotgun (WGS) entry which is preliminary data.</text>
</comment>